<dbReference type="OrthoDB" id="4773799at2"/>
<evidence type="ECO:0000313" key="4">
    <source>
        <dbReference type="Proteomes" id="UP000319792"/>
    </source>
</evidence>
<dbReference type="EMBL" id="VIGV01000001">
    <property type="protein sequence ID" value="TWS26361.1"/>
    <property type="molecule type" value="Genomic_DNA"/>
</dbReference>
<dbReference type="InterPro" id="IPR038670">
    <property type="entry name" value="HslJ-like_sf"/>
</dbReference>
<feature type="chain" id="PRO_5022845621" evidence="1">
    <location>
        <begin position="28"/>
        <end position="150"/>
    </location>
</feature>
<organism evidence="3 4">
    <name type="scientific">Tsukamurella sputi</name>
    <dbReference type="NCBI Taxonomy" id="2591848"/>
    <lineage>
        <taxon>Bacteria</taxon>
        <taxon>Bacillati</taxon>
        <taxon>Actinomycetota</taxon>
        <taxon>Actinomycetes</taxon>
        <taxon>Mycobacteriales</taxon>
        <taxon>Tsukamurellaceae</taxon>
        <taxon>Tsukamurella</taxon>
    </lineage>
</organism>
<dbReference type="Pfam" id="PF03724">
    <property type="entry name" value="META"/>
    <property type="match status" value="1"/>
</dbReference>
<sequence>MTARAARVAASILVGAGVLASAPAASAAPVPLAGTHWRFDAHGFARAAPVKYTGAPAYFSIRGDGAGGDDGCNVFGMNAAVQGDRVVFGGLVSTLRACFAPGAGEQFRAAFDGPRTVAITGDRLRVSDGPRGYWDFVANGPAKPSPRSAR</sequence>
<feature type="signal peptide" evidence="1">
    <location>
        <begin position="1"/>
        <end position="27"/>
    </location>
</feature>
<dbReference type="AlphaFoldDB" id="A0A5C5RW48"/>
<protein>
    <submittedName>
        <fullName evidence="3">META domain-containing protein</fullName>
    </submittedName>
</protein>
<accession>A0A5C5RW48</accession>
<proteinExistence type="predicted"/>
<comment type="caution">
    <text evidence="3">The sequence shown here is derived from an EMBL/GenBank/DDBJ whole genome shotgun (WGS) entry which is preliminary data.</text>
</comment>
<keyword evidence="1" id="KW-0732">Signal</keyword>
<reference evidence="3 4" key="2">
    <citation type="submission" date="2019-08" db="EMBL/GenBank/DDBJ databases">
        <title>Tsukamurella conjunctivitidis sp. nov., Tsukamurella assacharolytica sp. nov. and Tsukamurella sputae sp. nov. isolated from patients with conjunctivitis, bacteraemia (lymphoma) and respiratory infection (sputum) in Hong Kong.</title>
        <authorList>
            <person name="Fok K.M.N."/>
            <person name="Fong J.Y.H."/>
        </authorList>
    </citation>
    <scope>NUCLEOTIDE SEQUENCE [LARGE SCALE GENOMIC DNA]</scope>
    <source>
        <strain evidence="3 4">HKU70</strain>
    </source>
</reference>
<name>A0A5C5RW48_9ACTN</name>
<dbReference type="InterPro" id="IPR005184">
    <property type="entry name" value="DUF306_Meta_HslJ"/>
</dbReference>
<evidence type="ECO:0000313" key="3">
    <source>
        <dbReference type="EMBL" id="TWS26361.1"/>
    </source>
</evidence>
<evidence type="ECO:0000259" key="2">
    <source>
        <dbReference type="Pfam" id="PF03724"/>
    </source>
</evidence>
<reference evidence="3 4" key="1">
    <citation type="submission" date="2019-06" db="EMBL/GenBank/DDBJ databases">
        <authorList>
            <person name="Teng J.L.L."/>
            <person name="Lee H.H."/>
            <person name="Lau S.K.P."/>
            <person name="Woo P.C.Y."/>
        </authorList>
    </citation>
    <scope>NUCLEOTIDE SEQUENCE [LARGE SCALE GENOMIC DNA]</scope>
    <source>
        <strain evidence="3 4">HKU70</strain>
    </source>
</reference>
<feature type="domain" description="DUF306" evidence="2">
    <location>
        <begin position="31"/>
        <end position="128"/>
    </location>
</feature>
<evidence type="ECO:0000256" key="1">
    <source>
        <dbReference type="SAM" id="SignalP"/>
    </source>
</evidence>
<dbReference type="Proteomes" id="UP000319792">
    <property type="component" value="Unassembled WGS sequence"/>
</dbReference>
<dbReference type="RefSeq" id="WP_146431221.1">
    <property type="nucleotide sequence ID" value="NZ_VIGV01000001.1"/>
</dbReference>
<dbReference type="Gene3D" id="2.40.128.270">
    <property type="match status" value="1"/>
</dbReference>
<keyword evidence="4" id="KW-1185">Reference proteome</keyword>
<gene>
    <name evidence="3" type="ORF">FK268_03750</name>
</gene>